<dbReference type="AlphaFoldDB" id="A0A2I0JIY6"/>
<reference evidence="2 3" key="1">
    <citation type="submission" date="2017-11" db="EMBL/GenBank/DDBJ databases">
        <title>De-novo sequencing of pomegranate (Punica granatum L.) genome.</title>
        <authorList>
            <person name="Akparov Z."/>
            <person name="Amiraslanov A."/>
            <person name="Hajiyeva S."/>
            <person name="Abbasov M."/>
            <person name="Kaur K."/>
            <person name="Hamwieh A."/>
            <person name="Solovyev V."/>
            <person name="Salamov A."/>
            <person name="Braich B."/>
            <person name="Kosarev P."/>
            <person name="Mahmoud A."/>
            <person name="Hajiyev E."/>
            <person name="Babayeva S."/>
            <person name="Izzatullayeva V."/>
            <person name="Mammadov A."/>
            <person name="Mammadov A."/>
            <person name="Sharifova S."/>
            <person name="Ojaghi J."/>
            <person name="Eynullazada K."/>
            <person name="Bayramov B."/>
            <person name="Abdulazimova A."/>
            <person name="Shahmuradov I."/>
        </authorList>
    </citation>
    <scope>NUCLEOTIDE SEQUENCE [LARGE SCALE GENOMIC DNA]</scope>
    <source>
        <strain evidence="3">cv. AG2017</strain>
        <tissue evidence="2">Leaf</tissue>
    </source>
</reference>
<comment type="caution">
    <text evidence="2">The sequence shown here is derived from an EMBL/GenBank/DDBJ whole genome shotgun (WGS) entry which is preliminary data.</text>
</comment>
<evidence type="ECO:0000256" key="1">
    <source>
        <dbReference type="SAM" id="MobiDB-lite"/>
    </source>
</evidence>
<evidence type="ECO:0000313" key="2">
    <source>
        <dbReference type="EMBL" id="PKI55566.1"/>
    </source>
</evidence>
<protein>
    <submittedName>
        <fullName evidence="2">Uncharacterized protein</fullName>
    </submittedName>
</protein>
<proteinExistence type="predicted"/>
<evidence type="ECO:0000313" key="3">
    <source>
        <dbReference type="Proteomes" id="UP000233551"/>
    </source>
</evidence>
<keyword evidence="3" id="KW-1185">Reference proteome</keyword>
<accession>A0A2I0JIY6</accession>
<sequence>MSRSSLSSIDHEDMSRSTSFTFRPTRWRSKQEDGAVRSGLLSVSDCINCLPMETEDVLELLVQSSSGNKGAVLVICLGADICN</sequence>
<dbReference type="Proteomes" id="UP000233551">
    <property type="component" value="Unassembled WGS sequence"/>
</dbReference>
<feature type="region of interest" description="Disordered" evidence="1">
    <location>
        <begin position="1"/>
        <end position="33"/>
    </location>
</feature>
<name>A0A2I0JIY6_PUNGR</name>
<organism evidence="2 3">
    <name type="scientific">Punica granatum</name>
    <name type="common">Pomegranate</name>
    <dbReference type="NCBI Taxonomy" id="22663"/>
    <lineage>
        <taxon>Eukaryota</taxon>
        <taxon>Viridiplantae</taxon>
        <taxon>Streptophyta</taxon>
        <taxon>Embryophyta</taxon>
        <taxon>Tracheophyta</taxon>
        <taxon>Spermatophyta</taxon>
        <taxon>Magnoliopsida</taxon>
        <taxon>eudicotyledons</taxon>
        <taxon>Gunneridae</taxon>
        <taxon>Pentapetalae</taxon>
        <taxon>rosids</taxon>
        <taxon>malvids</taxon>
        <taxon>Myrtales</taxon>
        <taxon>Lythraceae</taxon>
        <taxon>Punica</taxon>
    </lineage>
</organism>
<dbReference type="EMBL" id="PGOL01001688">
    <property type="protein sequence ID" value="PKI55566.1"/>
    <property type="molecule type" value="Genomic_DNA"/>
</dbReference>
<gene>
    <name evidence="2" type="ORF">CRG98_024066</name>
</gene>